<dbReference type="SUPFAM" id="SSF54189">
    <property type="entry name" value="Ribosomal proteins S24e, L23 and L15e"/>
    <property type="match status" value="1"/>
</dbReference>
<keyword evidence="3" id="KW-0694">RNA-binding</keyword>
<dbReference type="VEuPathDB" id="FungiDB:YALI0_F25531g"/>
<evidence type="ECO:0000313" key="13">
    <source>
        <dbReference type="Proteomes" id="UP000256601"/>
    </source>
</evidence>
<dbReference type="GO" id="GO:0003735">
    <property type="term" value="F:structural constituent of ribosome"/>
    <property type="evidence" value="ECO:0007669"/>
    <property type="project" value="InterPro"/>
</dbReference>
<dbReference type="HAMAP" id="MF_01369_A">
    <property type="entry name" value="Ribosomal_uL23_A"/>
    <property type="match status" value="1"/>
</dbReference>
<dbReference type="RefSeq" id="XP_505871.1">
    <property type="nucleotide sequence ID" value="XM_505871.1"/>
</dbReference>
<evidence type="ECO:0000313" key="11">
    <source>
        <dbReference type="EMBL" id="RDW26042.1"/>
    </source>
</evidence>
<dbReference type="OMA" id="RLDHHKV"/>
<keyword evidence="4 8" id="KW-0689">Ribosomal protein</keyword>
<evidence type="ECO:0000256" key="1">
    <source>
        <dbReference type="ARBA" id="ARBA00006700"/>
    </source>
</evidence>
<dbReference type="NCBIfam" id="TIGR03636">
    <property type="entry name" value="uL23_arch"/>
    <property type="match status" value="1"/>
</dbReference>
<name>A0A1H6PWG3_YARLL</name>
<dbReference type="Proteomes" id="UP000182444">
    <property type="component" value="Chromosome 1F"/>
</dbReference>
<dbReference type="FunFam" id="3.30.70.330:FF:000035">
    <property type="entry name" value="60S ribosomal protein L23a"/>
    <property type="match status" value="1"/>
</dbReference>
<proteinExistence type="inferred from homology"/>
<dbReference type="EMBL" id="CP017558">
    <property type="protein sequence ID" value="AOW07693.1"/>
    <property type="molecule type" value="Genomic_DNA"/>
</dbReference>
<dbReference type="InterPro" id="IPR012677">
    <property type="entry name" value="Nucleotide-bd_a/b_plait_sf"/>
</dbReference>
<evidence type="ECO:0000256" key="2">
    <source>
        <dbReference type="ARBA" id="ARBA00022730"/>
    </source>
</evidence>
<accession>A0A1H6PWG3</accession>
<dbReference type="InterPro" id="IPR013025">
    <property type="entry name" value="Ribosomal_uL23-like"/>
</dbReference>
<dbReference type="InterPro" id="IPR005633">
    <property type="entry name" value="Ribosomal_uL23_N"/>
</dbReference>
<evidence type="ECO:0000256" key="6">
    <source>
        <dbReference type="ARBA" id="ARBA00044537"/>
    </source>
</evidence>
<dbReference type="Pfam" id="PF03939">
    <property type="entry name" value="Ribosomal_L23eN"/>
    <property type="match status" value="1"/>
</dbReference>
<evidence type="ECO:0000256" key="3">
    <source>
        <dbReference type="ARBA" id="ARBA00022884"/>
    </source>
</evidence>
<dbReference type="Pfam" id="PF00276">
    <property type="entry name" value="Ribosomal_L23"/>
    <property type="match status" value="1"/>
</dbReference>
<evidence type="ECO:0000313" key="12">
    <source>
        <dbReference type="Proteomes" id="UP000182444"/>
    </source>
</evidence>
<evidence type="ECO:0000256" key="4">
    <source>
        <dbReference type="ARBA" id="ARBA00022980"/>
    </source>
</evidence>
<dbReference type="NCBIfam" id="NF011118">
    <property type="entry name" value="PRK14548.1"/>
    <property type="match status" value="1"/>
</dbReference>
<organism evidence="10 12">
    <name type="scientific">Yarrowia lipolytica</name>
    <name type="common">Candida lipolytica</name>
    <dbReference type="NCBI Taxonomy" id="4952"/>
    <lineage>
        <taxon>Eukaryota</taxon>
        <taxon>Fungi</taxon>
        <taxon>Dikarya</taxon>
        <taxon>Ascomycota</taxon>
        <taxon>Saccharomycotina</taxon>
        <taxon>Dipodascomycetes</taxon>
        <taxon>Dipodascales</taxon>
        <taxon>Dipodascales incertae sedis</taxon>
        <taxon>Yarrowia</taxon>
    </lineage>
</organism>
<evidence type="ECO:0000256" key="7">
    <source>
        <dbReference type="ARBA" id="ARBA00075004"/>
    </source>
</evidence>
<dbReference type="InterPro" id="IPR001014">
    <property type="entry name" value="Ribosomal_uL23_CS"/>
</dbReference>
<dbReference type="InterPro" id="IPR012678">
    <property type="entry name" value="Ribosomal_uL23/eL15/eS24_sf"/>
</dbReference>
<reference evidence="11 13" key="2">
    <citation type="submission" date="2018-07" db="EMBL/GenBank/DDBJ databases">
        <title>Draft Genome Assemblies for Five Robust Yarrowia lipolytica Strains Exhibiting High Lipid Production and Pentose Sugar Utilization and Sugar Alcohol Secretion from Undetoxified Lignocellulosic Biomass Hydrolysates.</title>
        <authorList>
            <consortium name="DOE Joint Genome Institute"/>
            <person name="Walker C."/>
            <person name="Ryu S."/>
            <person name="Na H."/>
            <person name="Zane M."/>
            <person name="LaButti K."/>
            <person name="Lipzen A."/>
            <person name="Haridas S."/>
            <person name="Barry K."/>
            <person name="Grigoriev I.V."/>
            <person name="Quarterman J."/>
            <person name="Slininger P."/>
            <person name="Dien B."/>
            <person name="Trinh C.T."/>
        </authorList>
    </citation>
    <scope>NUCLEOTIDE SEQUENCE [LARGE SCALE GENOMIC DNA]</scope>
    <source>
        <strain evidence="11 13">YB392</strain>
    </source>
</reference>
<dbReference type="OrthoDB" id="1267328at2759"/>
<dbReference type="AlphaFoldDB" id="A0A1H6PWG3"/>
<dbReference type="GO" id="GO:0006412">
    <property type="term" value="P:translation"/>
    <property type="evidence" value="ECO:0007669"/>
    <property type="project" value="InterPro"/>
</dbReference>
<dbReference type="VEuPathDB" id="FungiDB:YALI1_F32792g"/>
<keyword evidence="2" id="KW-0699">rRNA-binding</keyword>
<dbReference type="GO" id="GO:0019843">
    <property type="term" value="F:rRNA binding"/>
    <property type="evidence" value="ECO:0007669"/>
    <property type="project" value="UniProtKB-KW"/>
</dbReference>
<dbReference type="GO" id="GO:0022625">
    <property type="term" value="C:cytosolic large ribosomal subunit"/>
    <property type="evidence" value="ECO:0007669"/>
    <property type="project" value="EnsemblFungi"/>
</dbReference>
<protein>
    <recommendedName>
        <fullName evidence="6">Large ribosomal subunit protein uL23</fullName>
    </recommendedName>
    <alternativeName>
        <fullName evidence="7">60S ribosomal protein L25</fullName>
    </alternativeName>
</protein>
<comment type="similarity">
    <text evidence="1 8">Belongs to the universal ribosomal protein uL23 family.</text>
</comment>
<feature type="domain" description="Large ribosomal subunit protein uL23 N-terminal" evidence="9">
    <location>
        <begin position="2"/>
        <end position="52"/>
    </location>
</feature>
<dbReference type="KEGG" id="yli:2908484"/>
<dbReference type="Proteomes" id="UP000256601">
    <property type="component" value="Unassembled WGS sequence"/>
</dbReference>
<sequence>MAATQAQNAKKAALKGTNGSKTLKYRSSTIFRRPKVLELPKKPLYQRKAVAHYPRMDSYDVIISPLNTETAMKKIEDSNTLVFIVNKKANKYQIRDAIKKLYEVEIASVNTLIRPDGKKKAFVRLTADHDALDIANKIGYI</sequence>
<dbReference type="Gene3D" id="3.30.70.330">
    <property type="match status" value="1"/>
</dbReference>
<dbReference type="EMBL" id="KZ858988">
    <property type="protein sequence ID" value="RDW26042.1"/>
    <property type="molecule type" value="Genomic_DNA"/>
</dbReference>
<dbReference type="GO" id="GO:0000027">
    <property type="term" value="P:ribosomal large subunit assembly"/>
    <property type="evidence" value="ECO:0007669"/>
    <property type="project" value="EnsemblFungi"/>
</dbReference>
<evidence type="ECO:0000256" key="8">
    <source>
        <dbReference type="RuleBase" id="RU003934"/>
    </source>
</evidence>
<reference evidence="10 12" key="1">
    <citation type="journal article" date="2016" name="PLoS ONE">
        <title>Sequence Assembly of Yarrowia lipolytica Strain W29/CLIB89 Shows Transposable Element Diversity.</title>
        <authorList>
            <person name="Magnan C."/>
            <person name="Yu J."/>
            <person name="Chang I."/>
            <person name="Jahn E."/>
            <person name="Kanomata Y."/>
            <person name="Wu J."/>
            <person name="Zeller M."/>
            <person name="Oakes M."/>
            <person name="Baldi P."/>
            <person name="Sandmeyer S."/>
        </authorList>
    </citation>
    <scope>NUCLEOTIDE SEQUENCE [LARGE SCALE GENOMIC DNA]</scope>
    <source>
        <strain evidence="10">CLIB89</strain>
        <strain evidence="12">CLIB89(W29)</strain>
    </source>
</reference>
<dbReference type="PROSITE" id="PS00050">
    <property type="entry name" value="RIBOSOMAL_L23"/>
    <property type="match status" value="1"/>
</dbReference>
<evidence type="ECO:0000313" key="10">
    <source>
        <dbReference type="EMBL" id="AOW07693.1"/>
    </source>
</evidence>
<dbReference type="InterPro" id="IPR019985">
    <property type="entry name" value="Ribosomal_uL23"/>
</dbReference>
<evidence type="ECO:0000259" key="9">
    <source>
        <dbReference type="Pfam" id="PF03939"/>
    </source>
</evidence>
<gene>
    <name evidence="11" type="ORF">B0I71DRAFT_131543</name>
    <name evidence="10" type="ORF">YALI1_F32792g</name>
</gene>
<dbReference type="eggNOG" id="KOG1751">
    <property type="taxonomic scope" value="Eukaryota"/>
</dbReference>
<dbReference type="GO" id="GO:0030687">
    <property type="term" value="C:preribosome, large subunit precursor"/>
    <property type="evidence" value="ECO:0007669"/>
    <property type="project" value="EnsemblFungi"/>
</dbReference>
<evidence type="ECO:0000256" key="5">
    <source>
        <dbReference type="ARBA" id="ARBA00023274"/>
    </source>
</evidence>
<dbReference type="PANTHER" id="PTHR11620">
    <property type="entry name" value="60S RIBOSOMAL PROTEIN L23A"/>
    <property type="match status" value="1"/>
</dbReference>
<keyword evidence="5 8" id="KW-0687">Ribonucleoprotein</keyword>
<dbReference type="GeneID" id="2908484"/>